<organism evidence="1 2">
    <name type="scientific">Thelohanellus kitauei</name>
    <name type="common">Myxosporean</name>
    <dbReference type="NCBI Taxonomy" id="669202"/>
    <lineage>
        <taxon>Eukaryota</taxon>
        <taxon>Metazoa</taxon>
        <taxon>Cnidaria</taxon>
        <taxon>Myxozoa</taxon>
        <taxon>Myxosporea</taxon>
        <taxon>Bivalvulida</taxon>
        <taxon>Platysporina</taxon>
        <taxon>Myxobolidae</taxon>
        <taxon>Thelohanellus</taxon>
    </lineage>
</organism>
<keyword evidence="2" id="KW-1185">Reference proteome</keyword>
<protein>
    <submittedName>
        <fullName evidence="1">Uncharacterized protein</fullName>
    </submittedName>
</protein>
<dbReference type="AlphaFoldDB" id="A0A0C2I5F4"/>
<gene>
    <name evidence="1" type="ORF">RF11_01264</name>
</gene>
<evidence type="ECO:0000313" key="2">
    <source>
        <dbReference type="Proteomes" id="UP000031668"/>
    </source>
</evidence>
<sequence length="146" mass="17121">MISPTFSTWSLLCEGLKERFMKILHFCHLLDFYTYLIFLQPSTSSNSPPVDPATTENLYRHYIAIQLCRRIDVKDEGKEFIFTLLDASHIIKEKLQTDARMQGRSISLKPGRPETSRMSTMRLIYLIFSKPERDSRLDDISRCRKL</sequence>
<evidence type="ECO:0000313" key="1">
    <source>
        <dbReference type="EMBL" id="KII60388.1"/>
    </source>
</evidence>
<comment type="caution">
    <text evidence="1">The sequence shown here is derived from an EMBL/GenBank/DDBJ whole genome shotgun (WGS) entry which is preliminary data.</text>
</comment>
<dbReference type="EMBL" id="JWZT01005650">
    <property type="protein sequence ID" value="KII60388.1"/>
    <property type="molecule type" value="Genomic_DNA"/>
</dbReference>
<name>A0A0C2I5F4_THEKT</name>
<dbReference type="Proteomes" id="UP000031668">
    <property type="component" value="Unassembled WGS sequence"/>
</dbReference>
<reference evidence="1 2" key="1">
    <citation type="journal article" date="2014" name="Genome Biol. Evol.">
        <title>The genome of the myxosporean Thelohanellus kitauei shows adaptations to nutrient acquisition within its fish host.</title>
        <authorList>
            <person name="Yang Y."/>
            <person name="Xiong J."/>
            <person name="Zhou Z."/>
            <person name="Huo F."/>
            <person name="Miao W."/>
            <person name="Ran C."/>
            <person name="Liu Y."/>
            <person name="Zhang J."/>
            <person name="Feng J."/>
            <person name="Wang M."/>
            <person name="Wang M."/>
            <person name="Wang L."/>
            <person name="Yao B."/>
        </authorList>
    </citation>
    <scope>NUCLEOTIDE SEQUENCE [LARGE SCALE GENOMIC DNA]</scope>
    <source>
        <strain evidence="1">Wuqing</strain>
    </source>
</reference>
<accession>A0A0C2I5F4</accession>
<proteinExistence type="predicted"/>